<feature type="compositionally biased region" description="Low complexity" evidence="4">
    <location>
        <begin position="30"/>
        <end position="50"/>
    </location>
</feature>
<reference evidence="7 8" key="1">
    <citation type="journal article" date="2019" name="Int. J. Syst. Evol. Microbiol.">
        <title>The Global Catalogue of Microorganisms (GCM) 10K type strain sequencing project: providing services to taxonomists for standard genome sequencing and annotation.</title>
        <authorList>
            <consortium name="The Broad Institute Genomics Platform"/>
            <consortium name="The Broad Institute Genome Sequencing Center for Infectious Disease"/>
            <person name="Wu L."/>
            <person name="Ma J."/>
        </authorList>
    </citation>
    <scope>NUCLEOTIDE SEQUENCE [LARGE SCALE GENOMIC DNA]</scope>
    <source>
        <strain evidence="7 8">JCM 16373</strain>
    </source>
</reference>
<comment type="similarity">
    <text evidence="1">Belongs to the peptidase S33 family.</text>
</comment>
<gene>
    <name evidence="7" type="ORF">GCM10009863_52180</name>
</gene>
<feature type="region of interest" description="Disordered" evidence="4">
    <location>
        <begin position="381"/>
        <end position="403"/>
    </location>
</feature>
<feature type="region of interest" description="Disordered" evidence="4">
    <location>
        <begin position="30"/>
        <end position="62"/>
    </location>
</feature>
<evidence type="ECO:0000313" key="7">
    <source>
        <dbReference type="EMBL" id="GAA2630274.1"/>
    </source>
</evidence>
<dbReference type="PANTHER" id="PTHR43248:SF29">
    <property type="entry name" value="TRIPEPTIDYL AMINOPEPTIDASE"/>
    <property type="match status" value="1"/>
</dbReference>
<feature type="signal peptide" evidence="5">
    <location>
        <begin position="1"/>
        <end position="29"/>
    </location>
</feature>
<evidence type="ECO:0000256" key="1">
    <source>
        <dbReference type="ARBA" id="ARBA00010088"/>
    </source>
</evidence>
<keyword evidence="3 7" id="KW-0378">Hydrolase</keyword>
<comment type="caution">
    <text evidence="7">The sequence shown here is derived from an EMBL/GenBank/DDBJ whole genome shotgun (WGS) entry which is preliminary data.</text>
</comment>
<dbReference type="InterPro" id="IPR029058">
    <property type="entry name" value="AB_hydrolase_fold"/>
</dbReference>
<name>A0ABN3QNM7_9ACTN</name>
<dbReference type="PANTHER" id="PTHR43248">
    <property type="entry name" value="2-SUCCINYL-6-HYDROXY-2,4-CYCLOHEXADIENE-1-CARBOXYLATE SYNTHASE"/>
    <property type="match status" value="1"/>
</dbReference>
<proteinExistence type="inferred from homology"/>
<dbReference type="Pfam" id="PF08386">
    <property type="entry name" value="Abhydrolase_4"/>
    <property type="match status" value="1"/>
</dbReference>
<dbReference type="Proteomes" id="UP001501447">
    <property type="component" value="Unassembled WGS sequence"/>
</dbReference>
<dbReference type="GO" id="GO:0016787">
    <property type="term" value="F:hydrolase activity"/>
    <property type="evidence" value="ECO:0007669"/>
    <property type="project" value="UniProtKB-KW"/>
</dbReference>
<dbReference type="Gene3D" id="3.40.50.1820">
    <property type="entry name" value="alpha/beta hydrolase"/>
    <property type="match status" value="1"/>
</dbReference>
<keyword evidence="2 5" id="KW-0732">Signal</keyword>
<feature type="region of interest" description="Disordered" evidence="4">
    <location>
        <begin position="531"/>
        <end position="566"/>
    </location>
</feature>
<accession>A0ABN3QNM7</accession>
<dbReference type="EMBL" id="BAAARJ010000019">
    <property type="protein sequence ID" value="GAA2630274.1"/>
    <property type="molecule type" value="Genomic_DNA"/>
</dbReference>
<keyword evidence="8" id="KW-1185">Reference proteome</keyword>
<evidence type="ECO:0000313" key="8">
    <source>
        <dbReference type="Proteomes" id="UP001501447"/>
    </source>
</evidence>
<dbReference type="RefSeq" id="WP_344569063.1">
    <property type="nucleotide sequence ID" value="NZ_BAAARJ010000019.1"/>
</dbReference>
<dbReference type="InterPro" id="IPR013595">
    <property type="entry name" value="Pept_S33_TAP-like_C"/>
</dbReference>
<evidence type="ECO:0000256" key="2">
    <source>
        <dbReference type="ARBA" id="ARBA00022729"/>
    </source>
</evidence>
<dbReference type="InterPro" id="IPR051601">
    <property type="entry name" value="Serine_prot/Carboxylest_S33"/>
</dbReference>
<organism evidence="7 8">
    <name type="scientific">Streptomyces axinellae</name>
    <dbReference type="NCBI Taxonomy" id="552788"/>
    <lineage>
        <taxon>Bacteria</taxon>
        <taxon>Bacillati</taxon>
        <taxon>Actinomycetota</taxon>
        <taxon>Actinomycetes</taxon>
        <taxon>Kitasatosporales</taxon>
        <taxon>Streptomycetaceae</taxon>
        <taxon>Streptomyces</taxon>
    </lineage>
</organism>
<dbReference type="SUPFAM" id="SSF53474">
    <property type="entry name" value="alpha/beta-Hydrolases"/>
    <property type="match status" value="1"/>
</dbReference>
<evidence type="ECO:0000256" key="4">
    <source>
        <dbReference type="SAM" id="MobiDB-lite"/>
    </source>
</evidence>
<feature type="domain" description="Peptidase S33 tripeptidyl aminopeptidase-like C-terminal" evidence="6">
    <location>
        <begin position="442"/>
        <end position="540"/>
    </location>
</feature>
<evidence type="ECO:0000259" key="6">
    <source>
        <dbReference type="Pfam" id="PF08386"/>
    </source>
</evidence>
<feature type="chain" id="PRO_5045791529" evidence="5">
    <location>
        <begin position="30"/>
        <end position="566"/>
    </location>
</feature>
<evidence type="ECO:0000256" key="3">
    <source>
        <dbReference type="ARBA" id="ARBA00022801"/>
    </source>
</evidence>
<sequence>MRAAAVHAAILSTAGALVLTLAAAVPAGALPATPDTPGTPRTPGTPGTPRVPVSSPAGPADGVARALGVRTAAAEAAETGIDWRKCPAVEHLPTPVECGTVSVPVDYAAPHGDKIDLTVSRAKATGDAGQRLGPLLYNPGGPGGNGMSFPLYGKLVGGVWKRLNARYDFVGFAPRGVGRSAPLSCEDPQRFLTGPSTSPRHPSAAFKRTMNERAAAYAEGCARTQGSRLEHYTTPNNARDLDVLRAALGRRKLNFLGVSYGTYIGSVYATLFPGHVGRMVLDSIVNPAPDNVWYQANLDQNRSFETRWGDWKQWVARHATTYGLGRTPEEVQRAFDEVRDALDREPAGGKVGSKELVAAYLDTGYADSAWARSASALSRFREGDPKPLEKMAAPEPASAKGEENGNAVYNAVECQDAPWPREWERWDRDNTASAKVAPFNTWDNAWMNLPCAYWKTTPSKPLDVRTRPGQLPPVLLVAATRDAATPYEGAIEAHRRLAGSSLVTEKGAGNHGVTGGNKCADEHVERYLLEGRTPGAEAECAPRPEPRPNTKQTDKTAPVSNTRATH</sequence>
<protein>
    <submittedName>
        <fullName evidence="7">Alpha/beta hydrolase</fullName>
    </submittedName>
</protein>
<feature type="compositionally biased region" description="Basic and acidic residues" evidence="4">
    <location>
        <begin position="540"/>
        <end position="554"/>
    </location>
</feature>
<evidence type="ECO:0000256" key="5">
    <source>
        <dbReference type="SAM" id="SignalP"/>
    </source>
</evidence>